<keyword evidence="2" id="KW-0547">Nucleotide-binding</keyword>
<keyword evidence="3" id="KW-1185">Reference proteome</keyword>
<dbReference type="RefSeq" id="WP_125247266.1">
    <property type="nucleotide sequence ID" value="NZ_RSEB01000002.1"/>
</dbReference>
<dbReference type="AlphaFoldDB" id="A0A426V175"/>
<dbReference type="Proteomes" id="UP000277256">
    <property type="component" value="Unassembled WGS sequence"/>
</dbReference>
<dbReference type="OrthoDB" id="3209349at2"/>
<dbReference type="EMBL" id="RSEB01000002">
    <property type="protein sequence ID" value="RRS00587.1"/>
    <property type="molecule type" value="Genomic_DNA"/>
</dbReference>
<dbReference type="InterPro" id="IPR004256">
    <property type="entry name" value="DUF234"/>
</dbReference>
<dbReference type="PANTHER" id="PTHR34704:SF1">
    <property type="entry name" value="ATPASE"/>
    <property type="match status" value="1"/>
</dbReference>
<proteinExistence type="predicted"/>
<evidence type="ECO:0000313" key="3">
    <source>
        <dbReference type="Proteomes" id="UP000277256"/>
    </source>
</evidence>
<evidence type="ECO:0000259" key="1">
    <source>
        <dbReference type="Pfam" id="PF03008"/>
    </source>
</evidence>
<dbReference type="SUPFAM" id="SSF52540">
    <property type="entry name" value="P-loop containing nucleoside triphosphate hydrolases"/>
    <property type="match status" value="1"/>
</dbReference>
<keyword evidence="2" id="KW-0067">ATP-binding</keyword>
<dbReference type="Gene3D" id="3.40.50.300">
    <property type="entry name" value="P-loop containing nucleotide triphosphate hydrolases"/>
    <property type="match status" value="1"/>
</dbReference>
<protein>
    <submittedName>
        <fullName evidence="2">ATP-binding protein</fullName>
    </submittedName>
</protein>
<sequence length="478" mass="52566">MANGFIGRQAELRRLGDQLALVRSGGGLGRPGRALIMRGRRRVGKSRLVEEFVERSGLPYLFYTAEGLSNGEDLRSFAQAVEESTLPETGDFSPEDPPTRWTDALNSLSDLLPQDSPSIVVIDEMPYLIAQDPGFEGALQRAFDRRFSRLPVLLILIGSDLAVMEQIDTYGRPFYQRGTEMVVPPFNPAEIAERTGLGAAEAFDAFLVTGGLPLVLERWNPGTPLGEFLESSLQDPTSPLLVSAERSLAAEFPAEANARQVLRAIGNGERSFSHIGRAAGDLQPASLKRSLEVLSERRIVRAETPLSTRPSRETRYRIDDPYLRFWLYFLAGAISKVERGRGDLVLKSIRAGWPSWRGRAVEPVVREALWRLAPELLPEGTDVVGGYWTRSNNPEIDVVGADREPVAKRVTVVGSIKWLEHKPFDQRDFAALIAHRAQLPGADEDTPLLAVARSGCSVGGLACVGPEALLGAWRRPPQ</sequence>
<comment type="caution">
    <text evidence="2">The sequence shown here is derived from an EMBL/GenBank/DDBJ whole genome shotgun (WGS) entry which is preliminary data.</text>
</comment>
<evidence type="ECO:0000313" key="2">
    <source>
        <dbReference type="EMBL" id="RRS00587.1"/>
    </source>
</evidence>
<dbReference type="GO" id="GO:0005524">
    <property type="term" value="F:ATP binding"/>
    <property type="evidence" value="ECO:0007669"/>
    <property type="project" value="UniProtKB-KW"/>
</dbReference>
<gene>
    <name evidence="2" type="ORF">EIW28_08520</name>
</gene>
<dbReference type="InterPro" id="IPR027417">
    <property type="entry name" value="P-loop_NTPase"/>
</dbReference>
<feature type="domain" description="DUF234" evidence="1">
    <location>
        <begin position="326"/>
        <end position="420"/>
    </location>
</feature>
<dbReference type="PANTHER" id="PTHR34704">
    <property type="entry name" value="ATPASE"/>
    <property type="match status" value="1"/>
</dbReference>
<name>A0A426V175_9ACTN</name>
<accession>A0A426V175</accession>
<reference evidence="2 3" key="1">
    <citation type="submission" date="2018-12" db="EMBL/GenBank/DDBJ databases">
        <title>Glycomyces sp. YIM 121974 draft genome.</title>
        <authorList>
            <person name="Li Q."/>
        </authorList>
    </citation>
    <scope>NUCLEOTIDE SEQUENCE [LARGE SCALE GENOMIC DNA]</scope>
    <source>
        <strain evidence="2 3">YIM 121974</strain>
    </source>
</reference>
<dbReference type="Pfam" id="PF03008">
    <property type="entry name" value="DUF234"/>
    <property type="match status" value="1"/>
</dbReference>
<organism evidence="2 3">
    <name type="scientific">Glycomyces terrestris</name>
    <dbReference type="NCBI Taxonomy" id="2493553"/>
    <lineage>
        <taxon>Bacteria</taxon>
        <taxon>Bacillati</taxon>
        <taxon>Actinomycetota</taxon>
        <taxon>Actinomycetes</taxon>
        <taxon>Glycomycetales</taxon>
        <taxon>Glycomycetaceae</taxon>
        <taxon>Glycomyces</taxon>
    </lineage>
</organism>